<evidence type="ECO:0000256" key="2">
    <source>
        <dbReference type="SAM" id="Phobius"/>
    </source>
</evidence>
<feature type="domain" description="SCP" evidence="3">
    <location>
        <begin position="117"/>
        <end position="255"/>
    </location>
</feature>
<comment type="caution">
    <text evidence="4">The sequence shown here is derived from an EMBL/GenBank/DDBJ whole genome shotgun (WGS) entry which is preliminary data.</text>
</comment>
<evidence type="ECO:0000259" key="3">
    <source>
        <dbReference type="Pfam" id="PF00188"/>
    </source>
</evidence>
<dbReference type="InterPro" id="IPR035940">
    <property type="entry name" value="CAP_sf"/>
</dbReference>
<keyword evidence="2" id="KW-0812">Transmembrane</keyword>
<feature type="region of interest" description="Disordered" evidence="1">
    <location>
        <begin position="65"/>
        <end position="101"/>
    </location>
</feature>
<accession>M0AX39</accession>
<dbReference type="Pfam" id="PF00188">
    <property type="entry name" value="CAP"/>
    <property type="match status" value="1"/>
</dbReference>
<dbReference type="CDD" id="cd05379">
    <property type="entry name" value="CAP_bacterial"/>
    <property type="match status" value="1"/>
</dbReference>
<evidence type="ECO:0000256" key="1">
    <source>
        <dbReference type="SAM" id="MobiDB-lite"/>
    </source>
</evidence>
<sequence length="259" mass="28059">MMDRRDQSTAETQPEPSDDSRARTGSTIRSLGRLLLTAALVGGLLAGTAVLAPIAIDDLDSIGDIPITERPAPSSDPPPAGERNPEVTDPDDPGDSAHETDVETVTATTVEDFVHAEVNERRAEHGLEPLAWDGTIASVSRAHSADMAQQEYFSHTNPAGEGPYDRFTAVDNYCRAYGENIAMTWVDRRVESPDGETVVEHQTAEGLATGLVNQWMNSTDHRKAILEQHSSQGWDRAGVGVYIDDDGAVYASQNFCREL</sequence>
<dbReference type="SUPFAM" id="SSF55797">
    <property type="entry name" value="PR-1-like"/>
    <property type="match status" value="1"/>
</dbReference>
<keyword evidence="2" id="KW-0472">Membrane</keyword>
<name>M0AX39_9EURY</name>
<organism evidence="4 5">
    <name type="scientific">Natrialba aegyptia DSM 13077</name>
    <dbReference type="NCBI Taxonomy" id="1227491"/>
    <lineage>
        <taxon>Archaea</taxon>
        <taxon>Methanobacteriati</taxon>
        <taxon>Methanobacteriota</taxon>
        <taxon>Stenosarchaea group</taxon>
        <taxon>Halobacteria</taxon>
        <taxon>Halobacteriales</taxon>
        <taxon>Natrialbaceae</taxon>
        <taxon>Natrialba</taxon>
    </lineage>
</organism>
<dbReference type="PATRIC" id="fig|1227491.4.peg.3403"/>
<gene>
    <name evidence="4" type="ORF">C480_16594</name>
</gene>
<feature type="transmembrane region" description="Helical" evidence="2">
    <location>
        <begin position="31"/>
        <end position="56"/>
    </location>
</feature>
<feature type="region of interest" description="Disordered" evidence="1">
    <location>
        <begin position="1"/>
        <end position="24"/>
    </location>
</feature>
<dbReference type="PANTHER" id="PTHR31157:SF1">
    <property type="entry name" value="SCP DOMAIN-CONTAINING PROTEIN"/>
    <property type="match status" value="1"/>
</dbReference>
<keyword evidence="5" id="KW-1185">Reference proteome</keyword>
<evidence type="ECO:0000313" key="5">
    <source>
        <dbReference type="Proteomes" id="UP000011591"/>
    </source>
</evidence>
<dbReference type="Proteomes" id="UP000011591">
    <property type="component" value="Unassembled WGS sequence"/>
</dbReference>
<dbReference type="AlphaFoldDB" id="M0AX39"/>
<protein>
    <submittedName>
        <fullName evidence="4">SCP-like extracellular protein</fullName>
    </submittedName>
</protein>
<evidence type="ECO:0000313" key="4">
    <source>
        <dbReference type="EMBL" id="ELZ03055.1"/>
    </source>
</evidence>
<reference evidence="4 5" key="1">
    <citation type="journal article" date="2014" name="PLoS Genet.">
        <title>Phylogenetically driven sequencing of extremely halophilic archaea reveals strategies for static and dynamic osmo-response.</title>
        <authorList>
            <person name="Becker E.A."/>
            <person name="Seitzer P.M."/>
            <person name="Tritt A."/>
            <person name="Larsen D."/>
            <person name="Krusor M."/>
            <person name="Yao A.I."/>
            <person name="Wu D."/>
            <person name="Madern D."/>
            <person name="Eisen J.A."/>
            <person name="Darling A.E."/>
            <person name="Facciotti M.T."/>
        </authorList>
    </citation>
    <scope>NUCLEOTIDE SEQUENCE [LARGE SCALE GENOMIC DNA]</scope>
    <source>
        <strain evidence="4 5">DSM 13077</strain>
    </source>
</reference>
<dbReference type="PANTHER" id="PTHR31157">
    <property type="entry name" value="SCP DOMAIN-CONTAINING PROTEIN"/>
    <property type="match status" value="1"/>
</dbReference>
<dbReference type="Gene3D" id="3.40.33.10">
    <property type="entry name" value="CAP"/>
    <property type="match status" value="1"/>
</dbReference>
<dbReference type="InterPro" id="IPR014044">
    <property type="entry name" value="CAP_dom"/>
</dbReference>
<keyword evidence="2" id="KW-1133">Transmembrane helix</keyword>
<dbReference type="EMBL" id="AOIP01000034">
    <property type="protein sequence ID" value="ELZ03055.1"/>
    <property type="molecule type" value="Genomic_DNA"/>
</dbReference>
<proteinExistence type="predicted"/>